<dbReference type="Pfam" id="PF14833">
    <property type="entry name" value="NAD_binding_11"/>
    <property type="match status" value="1"/>
</dbReference>
<dbReference type="Proteomes" id="UP000290849">
    <property type="component" value="Unassembled WGS sequence"/>
</dbReference>
<dbReference type="PANTHER" id="PTHR22981:SF80">
    <property type="entry name" value="BLR4309 PROTEIN"/>
    <property type="match status" value="1"/>
</dbReference>
<dbReference type="InterPro" id="IPR006115">
    <property type="entry name" value="6PGDH_NADP-bd"/>
</dbReference>
<dbReference type="EMBL" id="PYAL01000004">
    <property type="protein sequence ID" value="RXN88146.1"/>
    <property type="molecule type" value="Genomic_DNA"/>
</dbReference>
<evidence type="ECO:0000259" key="5">
    <source>
        <dbReference type="Pfam" id="PF14833"/>
    </source>
</evidence>
<dbReference type="SUPFAM" id="SSF48179">
    <property type="entry name" value="6-phosphogluconate dehydrogenase C-terminal domain-like"/>
    <property type="match status" value="1"/>
</dbReference>
<dbReference type="InterPro" id="IPR008927">
    <property type="entry name" value="6-PGluconate_DH-like_C_sf"/>
</dbReference>
<feature type="domain" description="3-hydroxyisobutyrate dehydrogenase-like NAD-binding" evidence="5">
    <location>
        <begin position="164"/>
        <end position="285"/>
    </location>
</feature>
<dbReference type="GO" id="GO:0051287">
    <property type="term" value="F:NAD binding"/>
    <property type="evidence" value="ECO:0007669"/>
    <property type="project" value="InterPro"/>
</dbReference>
<comment type="caution">
    <text evidence="6">The sequence shown here is derived from an EMBL/GenBank/DDBJ whole genome shotgun (WGS) entry which is preliminary data.</text>
</comment>
<dbReference type="RefSeq" id="WP_129151511.1">
    <property type="nucleotide sequence ID" value="NZ_JBHSDO010000011.1"/>
</dbReference>
<dbReference type="InterPro" id="IPR036291">
    <property type="entry name" value="NAD(P)-bd_dom_sf"/>
</dbReference>
<proteinExistence type="predicted"/>
<keyword evidence="2" id="KW-0520">NAD</keyword>
<dbReference type="InterPro" id="IPR015815">
    <property type="entry name" value="HIBADH-related"/>
</dbReference>
<dbReference type="InterPro" id="IPR029154">
    <property type="entry name" value="HIBADH-like_NADP-bd"/>
</dbReference>
<dbReference type="PANTHER" id="PTHR22981">
    <property type="entry name" value="3-HYDROXYISOBUTYRATE DEHYDROGENASE-RELATED"/>
    <property type="match status" value="1"/>
</dbReference>
<dbReference type="Gene3D" id="1.10.1040.10">
    <property type="entry name" value="N-(1-d-carboxylethyl)-l-norvaline Dehydrogenase, domain 2"/>
    <property type="match status" value="1"/>
</dbReference>
<dbReference type="InterPro" id="IPR013328">
    <property type="entry name" value="6PGD_dom2"/>
</dbReference>
<gene>
    <name evidence="6" type="ORF">C7R54_16425</name>
</gene>
<evidence type="ECO:0000256" key="1">
    <source>
        <dbReference type="ARBA" id="ARBA00023002"/>
    </source>
</evidence>
<name>A0A4Q1HKH8_9BURK</name>
<keyword evidence="7" id="KW-1185">Reference proteome</keyword>
<protein>
    <submittedName>
        <fullName evidence="6">NAD(P)-dependent oxidoreductase</fullName>
    </submittedName>
</protein>
<feature type="domain" description="6-phosphogluconate dehydrogenase NADP-binding" evidence="4">
    <location>
        <begin position="7"/>
        <end position="159"/>
    </location>
</feature>
<evidence type="ECO:0000313" key="6">
    <source>
        <dbReference type="EMBL" id="RXN88146.1"/>
    </source>
</evidence>
<dbReference type="SUPFAM" id="SSF51735">
    <property type="entry name" value="NAD(P)-binding Rossmann-fold domains"/>
    <property type="match status" value="1"/>
</dbReference>
<dbReference type="Pfam" id="PF03446">
    <property type="entry name" value="NAD_binding_2"/>
    <property type="match status" value="1"/>
</dbReference>
<keyword evidence="1" id="KW-0560">Oxidoreductase</keyword>
<dbReference type="AlphaFoldDB" id="A0A4Q1HKH8"/>
<dbReference type="GO" id="GO:0016616">
    <property type="term" value="F:oxidoreductase activity, acting on the CH-OH group of donors, NAD or NADP as acceptor"/>
    <property type="evidence" value="ECO:0007669"/>
    <property type="project" value="TreeGrafter"/>
</dbReference>
<feature type="active site" evidence="3">
    <location>
        <position position="170"/>
    </location>
</feature>
<evidence type="ECO:0000256" key="3">
    <source>
        <dbReference type="PIRSR" id="PIRSR000103-1"/>
    </source>
</evidence>
<dbReference type="OrthoDB" id="9777604at2"/>
<sequence length="299" mass="30750">MKDKQSVAVYGLGNMGYLVAQRIATRFPVKVADLNDAQVARAQAEFGAVALRQPQDAADADIVVLSLPSPAISQAILRDLAPVLRKGSIVVETSTVNPDDMHASARLLAPYGIGIIDASVMAGVAQMAAGKAMLLMGGDPAHIAACQEVLDAIAPRQIYFGGTGTGAAAKVINNAVAHAVMVVVAEAGAMATATGVSCDKLIGLLSDPQMGLHRPLTHRYAERIVNGDYSGGMPLDAARKDSVLALQLAQAAGVPLFAIQGSHSVYEMAAAAGHGRDDYAAIAKLWAGWGKPAVPANPA</sequence>
<evidence type="ECO:0000313" key="7">
    <source>
        <dbReference type="Proteomes" id="UP000290849"/>
    </source>
</evidence>
<dbReference type="PIRSF" id="PIRSF000103">
    <property type="entry name" value="HIBADH"/>
    <property type="match status" value="1"/>
</dbReference>
<evidence type="ECO:0000256" key="2">
    <source>
        <dbReference type="ARBA" id="ARBA00023027"/>
    </source>
</evidence>
<evidence type="ECO:0000259" key="4">
    <source>
        <dbReference type="Pfam" id="PF03446"/>
    </source>
</evidence>
<dbReference type="GO" id="GO:0050661">
    <property type="term" value="F:NADP binding"/>
    <property type="evidence" value="ECO:0007669"/>
    <property type="project" value="InterPro"/>
</dbReference>
<accession>A0A4Q1HKH8</accession>
<organism evidence="6 7">
    <name type="scientific">Achromobacter aloeverae</name>
    <dbReference type="NCBI Taxonomy" id="1750518"/>
    <lineage>
        <taxon>Bacteria</taxon>
        <taxon>Pseudomonadati</taxon>
        <taxon>Pseudomonadota</taxon>
        <taxon>Betaproteobacteria</taxon>
        <taxon>Burkholderiales</taxon>
        <taxon>Alcaligenaceae</taxon>
        <taxon>Achromobacter</taxon>
    </lineage>
</organism>
<reference evidence="6 7" key="1">
    <citation type="journal article" date="2017" name="Int. J. Syst. Evol. Microbiol.">
        <title>Achromobacter aloeverae sp. nov., isolated from the root of Aloe vera (L.) Burm.f.</title>
        <authorList>
            <person name="Kuncharoen N."/>
            <person name="Muramatsu Y."/>
            <person name="Shibata C."/>
            <person name="Kamakura Y."/>
            <person name="Nakagawa Y."/>
            <person name="Tanasupawat S."/>
        </authorList>
    </citation>
    <scope>NUCLEOTIDE SEQUENCE [LARGE SCALE GENOMIC DNA]</scope>
    <source>
        <strain evidence="6 7">AVA-1</strain>
    </source>
</reference>
<dbReference type="Gene3D" id="3.40.50.720">
    <property type="entry name" value="NAD(P)-binding Rossmann-like Domain"/>
    <property type="match status" value="1"/>
</dbReference>